<organism evidence="1 2">
    <name type="scientific">Boeremia exigua</name>
    <dbReference type="NCBI Taxonomy" id="749465"/>
    <lineage>
        <taxon>Eukaryota</taxon>
        <taxon>Fungi</taxon>
        <taxon>Dikarya</taxon>
        <taxon>Ascomycota</taxon>
        <taxon>Pezizomycotina</taxon>
        <taxon>Dothideomycetes</taxon>
        <taxon>Pleosporomycetidae</taxon>
        <taxon>Pleosporales</taxon>
        <taxon>Pleosporineae</taxon>
        <taxon>Didymellaceae</taxon>
        <taxon>Boeremia</taxon>
    </lineage>
</organism>
<dbReference type="Proteomes" id="UP001153331">
    <property type="component" value="Unassembled WGS sequence"/>
</dbReference>
<accession>A0ACC2ISN0</accession>
<protein>
    <submittedName>
        <fullName evidence="1">Uncharacterized protein</fullName>
    </submittedName>
</protein>
<keyword evidence="2" id="KW-1185">Reference proteome</keyword>
<name>A0ACC2ISN0_9PLEO</name>
<comment type="caution">
    <text evidence="1">The sequence shown here is derived from an EMBL/GenBank/DDBJ whole genome shotgun (WGS) entry which is preliminary data.</text>
</comment>
<reference evidence="1" key="1">
    <citation type="submission" date="2022-11" db="EMBL/GenBank/DDBJ databases">
        <title>Genome Sequence of Boeremia exigua.</title>
        <authorList>
            <person name="Buettner E."/>
        </authorList>
    </citation>
    <scope>NUCLEOTIDE SEQUENCE</scope>
    <source>
        <strain evidence="1">CU02</strain>
    </source>
</reference>
<proteinExistence type="predicted"/>
<dbReference type="EMBL" id="JAPHNI010000026">
    <property type="protein sequence ID" value="KAJ8118201.1"/>
    <property type="molecule type" value="Genomic_DNA"/>
</dbReference>
<sequence>MDQPATHLLYAGESRAAGIHFFRIIFGERPRFKAAFGGKWAALLIGAIGGHVTVIAAMYWLKDPDPKKKGAWWWWIWYLGAAFRTWIVAPVYSIYGIYMAGDGLQYTQALGNPPEGVVINGNESEWNFGQFLPVLLLALPLFAGWESFWEEKDEDRENRFGRHQRKSRNTLAGESYVMDLNKHKGSGHSTDPSVEEQRIESNGPSPATTPRISPQASMHLRSVSEGASNMRVSPGSDALLSVPSAAASPNQGRNFSRPNPIETPPRSPSRPRGSTA</sequence>
<evidence type="ECO:0000313" key="2">
    <source>
        <dbReference type="Proteomes" id="UP001153331"/>
    </source>
</evidence>
<evidence type="ECO:0000313" key="1">
    <source>
        <dbReference type="EMBL" id="KAJ8118201.1"/>
    </source>
</evidence>
<gene>
    <name evidence="1" type="ORF">OPT61_g770</name>
</gene>